<gene>
    <name evidence="1" type="ORF">H8S44_13865</name>
</gene>
<sequence length="55" mass="6326">MQDKELLMILIDQYTNLQRIKKANGETVNEELEYQIRATAAKLTSVGMNLEELTL</sequence>
<comment type="caution">
    <text evidence="1">The sequence shown here is derived from an EMBL/GenBank/DDBJ whole genome shotgun (WGS) entry which is preliminary data.</text>
</comment>
<evidence type="ECO:0000313" key="2">
    <source>
        <dbReference type="Proteomes" id="UP000649345"/>
    </source>
</evidence>
<reference evidence="1" key="1">
    <citation type="submission" date="2020-08" db="EMBL/GenBank/DDBJ databases">
        <title>Genome public.</title>
        <authorList>
            <person name="Liu C."/>
            <person name="Sun Q."/>
        </authorList>
    </citation>
    <scope>NUCLEOTIDE SEQUENCE</scope>
    <source>
        <strain evidence="1">NSJ-68</strain>
    </source>
</reference>
<proteinExistence type="predicted"/>
<organism evidence="1 2">
    <name type="scientific">Anaerosacchariphilus hominis</name>
    <dbReference type="NCBI Taxonomy" id="2763017"/>
    <lineage>
        <taxon>Bacteria</taxon>
        <taxon>Bacillati</taxon>
        <taxon>Bacillota</taxon>
        <taxon>Clostridia</taxon>
        <taxon>Lachnospirales</taxon>
        <taxon>Lachnospiraceae</taxon>
        <taxon>Anaerosacchariphilus</taxon>
    </lineage>
</organism>
<accession>A0A923RMZ4</accession>
<evidence type="ECO:0000313" key="1">
    <source>
        <dbReference type="EMBL" id="MBC5660847.1"/>
    </source>
</evidence>
<name>A0A923RMZ4_9FIRM</name>
<dbReference type="Proteomes" id="UP000649345">
    <property type="component" value="Unassembled WGS sequence"/>
</dbReference>
<dbReference type="AlphaFoldDB" id="A0A923RMZ4"/>
<protein>
    <submittedName>
        <fullName evidence="1">Uncharacterized protein</fullName>
    </submittedName>
</protein>
<keyword evidence="2" id="KW-1185">Reference proteome</keyword>
<dbReference type="EMBL" id="JACOOR010000008">
    <property type="protein sequence ID" value="MBC5660847.1"/>
    <property type="molecule type" value="Genomic_DNA"/>
</dbReference>